<reference evidence="2" key="1">
    <citation type="submission" date="2016-10" db="EMBL/GenBank/DDBJ databases">
        <authorList>
            <person name="Varghese N."/>
            <person name="Submissions S."/>
        </authorList>
    </citation>
    <scope>NUCLEOTIDE SEQUENCE [LARGE SCALE GENOMIC DNA]</scope>
    <source>
        <strain evidence="2">LMG 15572</strain>
    </source>
</reference>
<dbReference type="RefSeq" id="WP_074658870.1">
    <property type="nucleotide sequence ID" value="NZ_FOLZ01000010.1"/>
</dbReference>
<keyword evidence="2" id="KW-1185">Reference proteome</keyword>
<dbReference type="Proteomes" id="UP000183629">
    <property type="component" value="Unassembled WGS sequence"/>
</dbReference>
<dbReference type="EMBL" id="FPBN01000015">
    <property type="protein sequence ID" value="SFU86120.1"/>
    <property type="molecule type" value="Genomic_DNA"/>
</dbReference>
<proteinExistence type="predicted"/>
<sequence>MSDMILSDKYKAFLRHNAKAEALEGTTAAGKTTVGAFKFMLKVAKSSKKLHFIASKSTGDAEKNIINSDLGIVDIFGELVDYRGNGSVDYKIPHLVYHIDNKPENDKIVFVLGYEDKTKWKKALGSQFGCGYIDEINTADTDFVQESTMRCDYWMCTMNPDDPTLPIYEQYINRFRALPEYERDTPKEIQEELDKQPAQPEWTYWFFNFDHNAGLPEYKKQQIINTVAPGTKIYKNKILGLRGRSEGLIFSMFERQRNVITRKQAKSFSYAQFSCGVDTSYSEQSNDTIAFIFQGITRDGKLVVLAERVYNNKDLSGDKIAPSDTVELLHKFLDDCKDTWGFARKIYVDNADQATIMELRKYANKYGLLYEFMNANKKIKIIDRINFMAGWMKQGYYFVVDDCTEHLHELDVYSWKEGKDEPEDRNDHTINACQYGFIPYIKMIGERQNNSNQFDTLRAGFGL</sequence>
<dbReference type="Gene3D" id="3.40.50.300">
    <property type="entry name" value="P-loop containing nucleotide triphosphate hydrolases"/>
    <property type="match status" value="1"/>
</dbReference>
<evidence type="ECO:0000313" key="2">
    <source>
        <dbReference type="Proteomes" id="UP000183629"/>
    </source>
</evidence>
<protein>
    <submittedName>
        <fullName evidence="1">Phage terminase, large subunit, PBSX family</fullName>
    </submittedName>
</protein>
<organism evidence="1 2">
    <name type="scientific">Streptococcus gallolyticus</name>
    <dbReference type="NCBI Taxonomy" id="315405"/>
    <lineage>
        <taxon>Bacteria</taxon>
        <taxon>Bacillati</taxon>
        <taxon>Bacillota</taxon>
        <taxon>Bacilli</taxon>
        <taxon>Lactobacillales</taxon>
        <taxon>Streptococcaceae</taxon>
        <taxon>Streptococcus</taxon>
    </lineage>
</organism>
<dbReference type="AlphaFoldDB" id="A0A1I7JLS5"/>
<dbReference type="Gene3D" id="3.30.420.280">
    <property type="match status" value="1"/>
</dbReference>
<gene>
    <name evidence="1" type="ORF">SAMN05660328_11523</name>
</gene>
<name>A0A1I7JLS5_9STRE</name>
<accession>A0A1I7JLS5</accession>
<dbReference type="InterPro" id="IPR027417">
    <property type="entry name" value="P-loop_NTPase"/>
</dbReference>
<dbReference type="Pfam" id="PF03237">
    <property type="entry name" value="Terminase_6N"/>
    <property type="match status" value="1"/>
</dbReference>
<evidence type="ECO:0000313" key="1">
    <source>
        <dbReference type="EMBL" id="SFU86120.1"/>
    </source>
</evidence>